<comment type="caution">
    <text evidence="1">The sequence shown here is derived from an EMBL/GenBank/DDBJ whole genome shotgun (WGS) entry which is preliminary data.</text>
</comment>
<name>A0A369QLR5_9BACT</name>
<reference evidence="1 2" key="1">
    <citation type="submission" date="2018-04" db="EMBL/GenBank/DDBJ databases">
        <title>Adhaeribacter sp. HMF7616 genome sequencing and assembly.</title>
        <authorList>
            <person name="Kang H."/>
            <person name="Kang J."/>
            <person name="Cha I."/>
            <person name="Kim H."/>
            <person name="Joh K."/>
        </authorList>
    </citation>
    <scope>NUCLEOTIDE SEQUENCE [LARGE SCALE GENOMIC DNA]</scope>
    <source>
        <strain evidence="1 2">HMF7616</strain>
    </source>
</reference>
<proteinExistence type="predicted"/>
<keyword evidence="2" id="KW-1185">Reference proteome</keyword>
<gene>
    <name evidence="1" type="ORF">AHMF7616_03942</name>
</gene>
<dbReference type="EMBL" id="QASA01000001">
    <property type="protein sequence ID" value="RDC65312.1"/>
    <property type="molecule type" value="Genomic_DNA"/>
</dbReference>
<evidence type="ECO:0000313" key="2">
    <source>
        <dbReference type="Proteomes" id="UP000253919"/>
    </source>
</evidence>
<protein>
    <submittedName>
        <fullName evidence="1">Uncharacterized protein</fullName>
    </submittedName>
</protein>
<organism evidence="1 2">
    <name type="scientific">Adhaeribacter pallidiroseus</name>
    <dbReference type="NCBI Taxonomy" id="2072847"/>
    <lineage>
        <taxon>Bacteria</taxon>
        <taxon>Pseudomonadati</taxon>
        <taxon>Bacteroidota</taxon>
        <taxon>Cytophagia</taxon>
        <taxon>Cytophagales</taxon>
        <taxon>Hymenobacteraceae</taxon>
        <taxon>Adhaeribacter</taxon>
    </lineage>
</organism>
<dbReference type="Proteomes" id="UP000253919">
    <property type="component" value="Unassembled WGS sequence"/>
</dbReference>
<dbReference type="AlphaFoldDB" id="A0A369QLR5"/>
<accession>A0A369QLR5</accession>
<sequence>MTIKSRHYPTRIKVSHNNQTGWVVIDQNS</sequence>
<evidence type="ECO:0000313" key="1">
    <source>
        <dbReference type="EMBL" id="RDC65312.1"/>
    </source>
</evidence>